<sequence>MDWEVLLSLLQHSTHNITVDLRKNRLLEKNISDLLPFLGRVTLKRSSSSFVKSTIRQIYDRASECVSSLLSSSDHWINLNSRELDRVDCTALCFTLQHSHQVKVNLLWTSIPPGEIESILPLLDRVSQLRFSWHSLTLLEWI</sequence>
<reference evidence="1" key="2">
    <citation type="submission" date="2014-03" db="EMBL/GenBank/DDBJ databases">
        <authorList>
            <person name="Genoscope - CEA"/>
        </authorList>
    </citation>
    <scope>NUCLEOTIDE SEQUENCE</scope>
</reference>
<dbReference type="PANTHER" id="PTHR31594:SF16">
    <property type="entry name" value="SI:CH211-281L24.3"/>
    <property type="match status" value="1"/>
</dbReference>
<gene>
    <name evidence="1" type="ORF">GSONMT00038616001</name>
</gene>
<dbReference type="PANTHER" id="PTHR31594">
    <property type="entry name" value="AIG1-TYPE G DOMAIN-CONTAINING PROTEIN"/>
    <property type="match status" value="1"/>
</dbReference>
<dbReference type="InterPro" id="IPR052090">
    <property type="entry name" value="Cytolytic_pore-forming_toxin"/>
</dbReference>
<name>A0A061A6L7_ONCMY</name>
<accession>A0A061A6L7</accession>
<dbReference type="PaxDb" id="8022-A0A061A6L7"/>
<evidence type="ECO:0000313" key="2">
    <source>
        <dbReference type="Proteomes" id="UP000193380"/>
    </source>
</evidence>
<organism evidence="1 2">
    <name type="scientific">Oncorhynchus mykiss</name>
    <name type="common">Rainbow trout</name>
    <name type="synonym">Salmo gairdneri</name>
    <dbReference type="NCBI Taxonomy" id="8022"/>
    <lineage>
        <taxon>Eukaryota</taxon>
        <taxon>Metazoa</taxon>
        <taxon>Chordata</taxon>
        <taxon>Craniata</taxon>
        <taxon>Vertebrata</taxon>
        <taxon>Euteleostomi</taxon>
        <taxon>Actinopterygii</taxon>
        <taxon>Neopterygii</taxon>
        <taxon>Teleostei</taxon>
        <taxon>Protacanthopterygii</taxon>
        <taxon>Salmoniformes</taxon>
        <taxon>Salmonidae</taxon>
        <taxon>Salmoninae</taxon>
        <taxon>Oncorhynchus</taxon>
    </lineage>
</organism>
<dbReference type="EMBL" id="FR978596">
    <property type="protein sequence ID" value="CDR18478.1"/>
    <property type="molecule type" value="Genomic_DNA"/>
</dbReference>
<dbReference type="STRING" id="8022.A0A061A6L7"/>
<protein>
    <submittedName>
        <fullName evidence="1">Uncharacterized protein</fullName>
    </submittedName>
</protein>
<reference evidence="1" key="1">
    <citation type="journal article" date="2014" name="Nat. Commun.">
        <title>The rainbow trout genome provides novel insights into evolution after whole-genome duplication in vertebrates.</title>
        <authorList>
            <person name="Berthelot C."/>
            <person name="Brunet F."/>
            <person name="Chalopin D."/>
            <person name="Juanchich A."/>
            <person name="Bernard M."/>
            <person name="Noel B."/>
            <person name="Bento P."/>
            <person name="Da Silva C."/>
            <person name="Labadie K."/>
            <person name="Alberti A."/>
            <person name="Aury J.M."/>
            <person name="Louis A."/>
            <person name="Dehais P."/>
            <person name="Bardou P."/>
            <person name="Montfort J."/>
            <person name="Klopp C."/>
            <person name="Cabau C."/>
            <person name="Gaspin C."/>
            <person name="Thorgaard G.H."/>
            <person name="Boussaha M."/>
            <person name="Quillet E."/>
            <person name="Guyomard R."/>
            <person name="Galiana D."/>
            <person name="Bobe J."/>
            <person name="Volff J.N."/>
            <person name="Genet C."/>
            <person name="Wincker P."/>
            <person name="Jaillon O."/>
            <person name="Roest Crollius H."/>
            <person name="Guiguen Y."/>
        </authorList>
    </citation>
    <scope>NUCLEOTIDE SEQUENCE [LARGE SCALE GENOMIC DNA]</scope>
</reference>
<proteinExistence type="predicted"/>
<dbReference type="Proteomes" id="UP000193380">
    <property type="component" value="Unassembled WGS sequence"/>
</dbReference>
<evidence type="ECO:0000313" key="1">
    <source>
        <dbReference type="EMBL" id="CDR18478.1"/>
    </source>
</evidence>
<dbReference type="AlphaFoldDB" id="A0A061A6L7"/>